<sequence>MVCVLSVQSVHAQSKKQSSEYGRRLEVEINLTAEQIAKFANFKPPAANFQPMSPIDALTATTEDWTGDRINADKDKGPYSMVVTLKGKAKQHGDVSTLWTTGWATTEGAANIVVLPGLSKLNVKAGEALELTKVSAPTRFKETRAVRPMLSLIKAENIDIESIHIQVWSGIGENSWRDTLMAFRWLGLGLIFFLLRWWWVKR</sequence>
<protein>
    <submittedName>
        <fullName evidence="2">Uncharacterized protein</fullName>
    </submittedName>
</protein>
<keyword evidence="1" id="KW-0472">Membrane</keyword>
<gene>
    <name evidence="2" type="ORF">KDM90_17165</name>
</gene>
<proteinExistence type="predicted"/>
<name>A0A941E619_9BURK</name>
<keyword evidence="1" id="KW-1133">Transmembrane helix</keyword>
<reference evidence="2" key="1">
    <citation type="submission" date="2021-04" db="EMBL/GenBank/DDBJ databases">
        <title>novel species isolated from subtropical streams in China.</title>
        <authorList>
            <person name="Lu H."/>
        </authorList>
    </citation>
    <scope>NUCLEOTIDE SEQUENCE</scope>
    <source>
        <strain evidence="2">FT137W</strain>
    </source>
</reference>
<dbReference type="RefSeq" id="WP_212676849.1">
    <property type="nucleotide sequence ID" value="NZ_JAGSPJ010000008.1"/>
</dbReference>
<comment type="caution">
    <text evidence="2">The sequence shown here is derived from an EMBL/GenBank/DDBJ whole genome shotgun (WGS) entry which is preliminary data.</text>
</comment>
<dbReference type="AlphaFoldDB" id="A0A941E619"/>
<evidence type="ECO:0000313" key="2">
    <source>
        <dbReference type="EMBL" id="MBR7801747.1"/>
    </source>
</evidence>
<evidence type="ECO:0000256" key="1">
    <source>
        <dbReference type="SAM" id="Phobius"/>
    </source>
</evidence>
<dbReference type="EMBL" id="JAGSPJ010000008">
    <property type="protein sequence ID" value="MBR7801747.1"/>
    <property type="molecule type" value="Genomic_DNA"/>
</dbReference>
<evidence type="ECO:0000313" key="3">
    <source>
        <dbReference type="Proteomes" id="UP000678545"/>
    </source>
</evidence>
<keyword evidence="1" id="KW-0812">Transmembrane</keyword>
<dbReference type="Proteomes" id="UP000678545">
    <property type="component" value="Unassembled WGS sequence"/>
</dbReference>
<organism evidence="2 3">
    <name type="scientific">Undibacterium fentianense</name>
    <dbReference type="NCBI Taxonomy" id="2828728"/>
    <lineage>
        <taxon>Bacteria</taxon>
        <taxon>Pseudomonadati</taxon>
        <taxon>Pseudomonadota</taxon>
        <taxon>Betaproteobacteria</taxon>
        <taxon>Burkholderiales</taxon>
        <taxon>Oxalobacteraceae</taxon>
        <taxon>Undibacterium</taxon>
    </lineage>
</organism>
<feature type="transmembrane region" description="Helical" evidence="1">
    <location>
        <begin position="182"/>
        <end position="199"/>
    </location>
</feature>
<keyword evidence="3" id="KW-1185">Reference proteome</keyword>
<accession>A0A941E619</accession>